<dbReference type="Gene3D" id="3.40.1580.20">
    <property type="entry name" value="Syd protein"/>
    <property type="match status" value="1"/>
</dbReference>
<keyword evidence="1" id="KW-1003">Cell membrane</keyword>
<keyword evidence="3" id="KW-0472">Membrane</keyword>
<evidence type="ECO:0000313" key="5">
    <source>
        <dbReference type="Proteomes" id="UP001164472"/>
    </source>
</evidence>
<gene>
    <name evidence="4" type="primary">syd</name>
    <name evidence="4" type="ORF">NNL22_09475</name>
</gene>
<evidence type="ECO:0000256" key="2">
    <source>
        <dbReference type="ARBA" id="ARBA00022519"/>
    </source>
</evidence>
<dbReference type="RefSeq" id="WP_251812996.1">
    <property type="nucleotide sequence ID" value="NZ_CP101527.1"/>
</dbReference>
<dbReference type="Pfam" id="PF07348">
    <property type="entry name" value="Syd"/>
    <property type="match status" value="1"/>
</dbReference>
<dbReference type="InterPro" id="IPR037883">
    <property type="entry name" value="Knr4/Smi1-like_sf"/>
</dbReference>
<dbReference type="AlphaFoldDB" id="A0A9E8KMC4"/>
<organism evidence="4 5">
    <name type="scientific">Alkalimarinus sediminis</name>
    <dbReference type="NCBI Taxonomy" id="1632866"/>
    <lineage>
        <taxon>Bacteria</taxon>
        <taxon>Pseudomonadati</taxon>
        <taxon>Pseudomonadota</taxon>
        <taxon>Gammaproteobacteria</taxon>
        <taxon>Alteromonadales</taxon>
        <taxon>Alteromonadaceae</taxon>
        <taxon>Alkalimarinus</taxon>
    </lineage>
</organism>
<dbReference type="EMBL" id="CP101527">
    <property type="protein sequence ID" value="UZW73283.1"/>
    <property type="molecule type" value="Genomic_DNA"/>
</dbReference>
<dbReference type="GO" id="GO:0009898">
    <property type="term" value="C:cytoplasmic side of plasma membrane"/>
    <property type="evidence" value="ECO:0007669"/>
    <property type="project" value="InterPro"/>
</dbReference>
<dbReference type="InterPro" id="IPR038228">
    <property type="entry name" value="Syd_sf"/>
</dbReference>
<evidence type="ECO:0000313" key="4">
    <source>
        <dbReference type="EMBL" id="UZW73283.1"/>
    </source>
</evidence>
<name>A0A9E8KMC4_9ALTE</name>
<proteinExistence type="predicted"/>
<evidence type="ECO:0000256" key="1">
    <source>
        <dbReference type="ARBA" id="ARBA00022475"/>
    </source>
</evidence>
<dbReference type="CDD" id="cd16323">
    <property type="entry name" value="Syd"/>
    <property type="match status" value="1"/>
</dbReference>
<evidence type="ECO:0000256" key="3">
    <source>
        <dbReference type="ARBA" id="ARBA00023136"/>
    </source>
</evidence>
<dbReference type="SUPFAM" id="SSF160631">
    <property type="entry name" value="SMI1/KNR4-like"/>
    <property type="match status" value="1"/>
</dbReference>
<protein>
    <submittedName>
        <fullName evidence="4">SecY-interacting protein</fullName>
    </submittedName>
</protein>
<sequence length="201" mass="22648">MTTTLHPPLNSDSTLPPAAEALEQLLQRFIELSHKLNLGLPTVEYDKNWLSECIIDEQPDEKGLVKWQPKIRRAEGVFSQMEDALGVKFHPDVIAFYTHFWSDGIVASHSNGEISLIQIWNSEDEDMLKQNLLGHAFAKQKNRLPLTLFIGCTYNDDIIAIDNNSGHVVLERPGFAPHETIANSISEFLNQLTPTLKPYNG</sequence>
<keyword evidence="2" id="KW-0997">Cell inner membrane</keyword>
<dbReference type="KEGG" id="asem:NNL22_09475"/>
<accession>A0A9E8KMC4</accession>
<dbReference type="NCBIfam" id="NF003439">
    <property type="entry name" value="PRK04968.1"/>
    <property type="match status" value="1"/>
</dbReference>
<keyword evidence="5" id="KW-1185">Reference proteome</keyword>
<dbReference type="InterPro" id="IPR009948">
    <property type="entry name" value="Syd"/>
</dbReference>
<dbReference type="Proteomes" id="UP001164472">
    <property type="component" value="Chromosome"/>
</dbReference>
<reference evidence="4" key="1">
    <citation type="submission" date="2022-07" db="EMBL/GenBank/DDBJ databases">
        <title>Alkalimarinus sp. nov., isolated from gut of a Alitta virens.</title>
        <authorList>
            <person name="Yang A.I."/>
            <person name="Shin N.-R."/>
        </authorList>
    </citation>
    <scope>NUCLEOTIDE SEQUENCE</scope>
    <source>
        <strain evidence="4">FA028</strain>
    </source>
</reference>